<accession>A0AAV5JPB6</accession>
<dbReference type="AlphaFoldDB" id="A0AAV5JPB6"/>
<name>A0AAV5JPB6_9ROSI</name>
<sequence length="39" mass="4532">MKYLPQYNFRTLELILNFNPKLYSILAIINSLGNATTKD</sequence>
<protein>
    <submittedName>
        <fullName evidence="1">Uncharacterized protein</fullName>
    </submittedName>
</protein>
<dbReference type="EMBL" id="BPVZ01000041">
    <property type="protein sequence ID" value="GKV14586.1"/>
    <property type="molecule type" value="Genomic_DNA"/>
</dbReference>
<evidence type="ECO:0000313" key="2">
    <source>
        <dbReference type="Proteomes" id="UP001054252"/>
    </source>
</evidence>
<keyword evidence="2" id="KW-1185">Reference proteome</keyword>
<organism evidence="1 2">
    <name type="scientific">Rubroshorea leprosula</name>
    <dbReference type="NCBI Taxonomy" id="152421"/>
    <lineage>
        <taxon>Eukaryota</taxon>
        <taxon>Viridiplantae</taxon>
        <taxon>Streptophyta</taxon>
        <taxon>Embryophyta</taxon>
        <taxon>Tracheophyta</taxon>
        <taxon>Spermatophyta</taxon>
        <taxon>Magnoliopsida</taxon>
        <taxon>eudicotyledons</taxon>
        <taxon>Gunneridae</taxon>
        <taxon>Pentapetalae</taxon>
        <taxon>rosids</taxon>
        <taxon>malvids</taxon>
        <taxon>Malvales</taxon>
        <taxon>Dipterocarpaceae</taxon>
        <taxon>Rubroshorea</taxon>
    </lineage>
</organism>
<comment type="caution">
    <text evidence="1">The sequence shown here is derived from an EMBL/GenBank/DDBJ whole genome shotgun (WGS) entry which is preliminary data.</text>
</comment>
<reference evidence="1 2" key="1">
    <citation type="journal article" date="2021" name="Commun. Biol.">
        <title>The genome of Shorea leprosula (Dipterocarpaceae) highlights the ecological relevance of drought in aseasonal tropical rainforests.</title>
        <authorList>
            <person name="Ng K.K.S."/>
            <person name="Kobayashi M.J."/>
            <person name="Fawcett J.A."/>
            <person name="Hatakeyama M."/>
            <person name="Paape T."/>
            <person name="Ng C.H."/>
            <person name="Ang C.C."/>
            <person name="Tnah L.H."/>
            <person name="Lee C.T."/>
            <person name="Nishiyama T."/>
            <person name="Sese J."/>
            <person name="O'Brien M.J."/>
            <person name="Copetti D."/>
            <person name="Mohd Noor M.I."/>
            <person name="Ong R.C."/>
            <person name="Putra M."/>
            <person name="Sireger I.Z."/>
            <person name="Indrioko S."/>
            <person name="Kosugi Y."/>
            <person name="Izuno A."/>
            <person name="Isagi Y."/>
            <person name="Lee S.L."/>
            <person name="Shimizu K.K."/>
        </authorList>
    </citation>
    <scope>NUCLEOTIDE SEQUENCE [LARGE SCALE GENOMIC DNA]</scope>
    <source>
        <strain evidence="1">214</strain>
    </source>
</reference>
<proteinExistence type="predicted"/>
<gene>
    <name evidence="1" type="ORF">SLEP1_g25435</name>
</gene>
<evidence type="ECO:0000313" key="1">
    <source>
        <dbReference type="EMBL" id="GKV14586.1"/>
    </source>
</evidence>
<dbReference type="Proteomes" id="UP001054252">
    <property type="component" value="Unassembled WGS sequence"/>
</dbReference>